<protein>
    <recommendedName>
        <fullName evidence="3 10">Gluconokinase</fullName>
        <ecNumber evidence="3 10">2.7.1.12</ecNumber>
    </recommendedName>
</protein>
<evidence type="ECO:0000256" key="2">
    <source>
        <dbReference type="ARBA" id="ARBA00008420"/>
    </source>
</evidence>
<comment type="pathway">
    <text evidence="1">Carbohydrate acid metabolism.</text>
</comment>
<accession>A0A7Y5ZYC0</accession>
<evidence type="ECO:0000256" key="9">
    <source>
        <dbReference type="ARBA" id="ARBA00048090"/>
    </source>
</evidence>
<evidence type="ECO:0000313" key="13">
    <source>
        <dbReference type="Proteomes" id="UP000565724"/>
    </source>
</evidence>
<dbReference type="Pfam" id="PF01202">
    <property type="entry name" value="SKI"/>
    <property type="match status" value="1"/>
</dbReference>
<keyword evidence="5 10" id="KW-0547">Nucleotide-binding</keyword>
<name>A0A7Y5ZYC0_9CELL</name>
<keyword evidence="4 10" id="KW-0808">Transferase</keyword>
<dbReference type="EC" id="2.7.1.12" evidence="3 10"/>
<dbReference type="EMBL" id="JABMCI010000047">
    <property type="protein sequence ID" value="NUU16391.1"/>
    <property type="molecule type" value="Genomic_DNA"/>
</dbReference>
<dbReference type="AlphaFoldDB" id="A0A7Y5ZYC0"/>
<comment type="caution">
    <text evidence="12">The sequence shown here is derived from an EMBL/GenBank/DDBJ whole genome shotgun (WGS) entry which is preliminary data.</text>
</comment>
<dbReference type="CDD" id="cd02021">
    <property type="entry name" value="GntK"/>
    <property type="match status" value="1"/>
</dbReference>
<evidence type="ECO:0000256" key="5">
    <source>
        <dbReference type="ARBA" id="ARBA00022741"/>
    </source>
</evidence>
<dbReference type="NCBIfam" id="TIGR01313">
    <property type="entry name" value="therm_gnt_kin"/>
    <property type="match status" value="1"/>
</dbReference>
<dbReference type="PANTHER" id="PTHR43442">
    <property type="entry name" value="GLUCONOKINASE-RELATED"/>
    <property type="match status" value="1"/>
</dbReference>
<organism evidence="12 13">
    <name type="scientific">Cellulomonas humilata</name>
    <dbReference type="NCBI Taxonomy" id="144055"/>
    <lineage>
        <taxon>Bacteria</taxon>
        <taxon>Bacillati</taxon>
        <taxon>Actinomycetota</taxon>
        <taxon>Actinomycetes</taxon>
        <taxon>Micrococcales</taxon>
        <taxon>Cellulomonadaceae</taxon>
        <taxon>Cellulomonas</taxon>
    </lineage>
</organism>
<proteinExistence type="inferred from homology"/>
<evidence type="ECO:0000256" key="11">
    <source>
        <dbReference type="SAM" id="MobiDB-lite"/>
    </source>
</evidence>
<comment type="similarity">
    <text evidence="2 10">Belongs to the gluconokinase GntK/GntV family.</text>
</comment>
<dbReference type="Gene3D" id="3.40.50.300">
    <property type="entry name" value="P-loop containing nucleotide triphosphate hydrolases"/>
    <property type="match status" value="1"/>
</dbReference>
<dbReference type="GO" id="GO:0005737">
    <property type="term" value="C:cytoplasm"/>
    <property type="evidence" value="ECO:0007669"/>
    <property type="project" value="TreeGrafter"/>
</dbReference>
<comment type="catalytic activity">
    <reaction evidence="9 10">
        <text>D-gluconate + ATP = 6-phospho-D-gluconate + ADP + H(+)</text>
        <dbReference type="Rhea" id="RHEA:19433"/>
        <dbReference type="ChEBI" id="CHEBI:15378"/>
        <dbReference type="ChEBI" id="CHEBI:18391"/>
        <dbReference type="ChEBI" id="CHEBI:30616"/>
        <dbReference type="ChEBI" id="CHEBI:58759"/>
        <dbReference type="ChEBI" id="CHEBI:456216"/>
        <dbReference type="EC" id="2.7.1.12"/>
    </reaction>
</comment>
<reference evidence="12 13" key="1">
    <citation type="submission" date="2020-05" db="EMBL/GenBank/DDBJ databases">
        <title>Genome Sequencing of Type Strains.</title>
        <authorList>
            <person name="Lemaire J.F."/>
            <person name="Inderbitzin P."/>
            <person name="Gregorio O.A."/>
            <person name="Collins S.B."/>
            <person name="Wespe N."/>
            <person name="Knight-Connoni V."/>
        </authorList>
    </citation>
    <scope>NUCLEOTIDE SEQUENCE [LARGE SCALE GENOMIC DNA]</scope>
    <source>
        <strain evidence="12 13">ATCC 25174</strain>
    </source>
</reference>
<keyword evidence="7 10" id="KW-0067">ATP-binding</keyword>
<keyword evidence="8" id="KW-0311">Gluconate utilization</keyword>
<evidence type="ECO:0000256" key="1">
    <source>
        <dbReference type="ARBA" id="ARBA00004761"/>
    </source>
</evidence>
<keyword evidence="6 10" id="KW-0418">Kinase</keyword>
<dbReference type="FunFam" id="3.40.50.300:FF:000522">
    <property type="entry name" value="Gluconokinase"/>
    <property type="match status" value="1"/>
</dbReference>
<dbReference type="InterPro" id="IPR006001">
    <property type="entry name" value="Therm_gnt_kin"/>
</dbReference>
<keyword evidence="13" id="KW-1185">Reference proteome</keyword>
<evidence type="ECO:0000256" key="7">
    <source>
        <dbReference type="ARBA" id="ARBA00022840"/>
    </source>
</evidence>
<sequence>MGVSGCGKSTVGSLLADRLGVPFLDADSLHPPANLAKMAGGVPLTDADRWPWLRLVGASLAAAPDGTVVACSALRRAYRDVLREAAPDVRFVHLVGTRAQLSARMSAREGHFMPASLLDTQLATLEPLGPDEQGIALDCTLDPADLVLKATPPDRSARRSTGVTWSRTPAGRTGGPTSARA</sequence>
<dbReference type="SUPFAM" id="SSF52540">
    <property type="entry name" value="P-loop containing nucleoside triphosphate hydrolases"/>
    <property type="match status" value="1"/>
</dbReference>
<evidence type="ECO:0000256" key="8">
    <source>
        <dbReference type="ARBA" id="ARBA00023064"/>
    </source>
</evidence>
<dbReference type="InterPro" id="IPR031322">
    <property type="entry name" value="Shikimate/glucono_kinase"/>
</dbReference>
<evidence type="ECO:0000256" key="4">
    <source>
        <dbReference type="ARBA" id="ARBA00022679"/>
    </source>
</evidence>
<feature type="region of interest" description="Disordered" evidence="11">
    <location>
        <begin position="151"/>
        <end position="181"/>
    </location>
</feature>
<dbReference type="InterPro" id="IPR027417">
    <property type="entry name" value="P-loop_NTPase"/>
</dbReference>
<evidence type="ECO:0000256" key="3">
    <source>
        <dbReference type="ARBA" id="ARBA00012054"/>
    </source>
</evidence>
<dbReference type="GO" id="GO:0005524">
    <property type="term" value="F:ATP binding"/>
    <property type="evidence" value="ECO:0007669"/>
    <property type="project" value="UniProtKB-KW"/>
</dbReference>
<evidence type="ECO:0000313" key="12">
    <source>
        <dbReference type="EMBL" id="NUU16391.1"/>
    </source>
</evidence>
<evidence type="ECO:0000256" key="6">
    <source>
        <dbReference type="ARBA" id="ARBA00022777"/>
    </source>
</evidence>
<dbReference type="PANTHER" id="PTHR43442:SF3">
    <property type="entry name" value="GLUCONOKINASE-RELATED"/>
    <property type="match status" value="1"/>
</dbReference>
<evidence type="ECO:0000256" key="10">
    <source>
        <dbReference type="RuleBase" id="RU363066"/>
    </source>
</evidence>
<dbReference type="Proteomes" id="UP000565724">
    <property type="component" value="Unassembled WGS sequence"/>
</dbReference>
<dbReference type="GO" id="GO:0019521">
    <property type="term" value="P:D-gluconate metabolic process"/>
    <property type="evidence" value="ECO:0007669"/>
    <property type="project" value="UniProtKB-KW"/>
</dbReference>
<gene>
    <name evidence="12" type="ORF">HP550_03910</name>
</gene>
<dbReference type="GO" id="GO:0046316">
    <property type="term" value="F:gluconokinase activity"/>
    <property type="evidence" value="ECO:0007669"/>
    <property type="project" value="UniProtKB-EC"/>
</dbReference>